<reference evidence="6" key="1">
    <citation type="journal article" date="2019" name="Int. J. Syst. Evol. Microbiol.">
        <title>The Global Catalogue of Microorganisms (GCM) 10K type strain sequencing project: providing services to taxonomists for standard genome sequencing and annotation.</title>
        <authorList>
            <consortium name="The Broad Institute Genomics Platform"/>
            <consortium name="The Broad Institute Genome Sequencing Center for Infectious Disease"/>
            <person name="Wu L."/>
            <person name="Ma J."/>
        </authorList>
    </citation>
    <scope>NUCLEOTIDE SEQUENCE [LARGE SCALE GENOMIC DNA]</scope>
    <source>
        <strain evidence="6">CGMCC 1.16305</strain>
    </source>
</reference>
<dbReference type="EMBL" id="JBHTCO010000004">
    <property type="protein sequence ID" value="MFC7392106.1"/>
    <property type="molecule type" value="Genomic_DNA"/>
</dbReference>
<dbReference type="PANTHER" id="PTHR35530">
    <property type="entry name" value="TAUTOMERASE-RELATED"/>
    <property type="match status" value="1"/>
</dbReference>
<dbReference type="NCBIfam" id="TIGR00013">
    <property type="entry name" value="taut"/>
    <property type="match status" value="1"/>
</dbReference>
<protein>
    <recommendedName>
        <fullName evidence="3">Tautomerase</fullName>
        <ecNumber evidence="3">5.3.2.-</ecNumber>
    </recommendedName>
</protein>
<dbReference type="Gene3D" id="3.30.429.10">
    <property type="entry name" value="Macrophage Migration Inhibitory Factor"/>
    <property type="match status" value="1"/>
</dbReference>
<dbReference type="NCBIfam" id="NF002571">
    <property type="entry name" value="PRK02220.1"/>
    <property type="match status" value="1"/>
</dbReference>
<dbReference type="PANTHER" id="PTHR35530:SF1">
    <property type="entry name" value="2-HYDROXYMUCONATE TAUTOMERASE"/>
    <property type="match status" value="1"/>
</dbReference>
<dbReference type="SUPFAM" id="SSF55331">
    <property type="entry name" value="Tautomerase/MIF"/>
    <property type="match status" value="1"/>
</dbReference>
<evidence type="ECO:0000313" key="5">
    <source>
        <dbReference type="EMBL" id="MFC7392106.1"/>
    </source>
</evidence>
<organism evidence="5 6">
    <name type="scientific">Scopulibacillus cellulosilyticus</name>
    <dbReference type="NCBI Taxonomy" id="2665665"/>
    <lineage>
        <taxon>Bacteria</taxon>
        <taxon>Bacillati</taxon>
        <taxon>Bacillota</taxon>
        <taxon>Bacilli</taxon>
        <taxon>Bacillales</taxon>
        <taxon>Sporolactobacillaceae</taxon>
        <taxon>Scopulibacillus</taxon>
    </lineage>
</organism>
<gene>
    <name evidence="5" type="ORF">ACFQRG_03850</name>
</gene>
<proteinExistence type="inferred from homology"/>
<dbReference type="Proteomes" id="UP001596505">
    <property type="component" value="Unassembled WGS sequence"/>
</dbReference>
<evidence type="ECO:0000259" key="4">
    <source>
        <dbReference type="Pfam" id="PF01361"/>
    </source>
</evidence>
<evidence type="ECO:0000256" key="3">
    <source>
        <dbReference type="RuleBase" id="RU362032"/>
    </source>
</evidence>
<accession>A0ABW2PUY3</accession>
<evidence type="ECO:0000256" key="2">
    <source>
        <dbReference type="ARBA" id="ARBA00023235"/>
    </source>
</evidence>
<evidence type="ECO:0000256" key="1">
    <source>
        <dbReference type="ARBA" id="ARBA00006723"/>
    </source>
</evidence>
<comment type="similarity">
    <text evidence="1 3">Belongs to the 4-oxalocrotonate tautomerase family.</text>
</comment>
<dbReference type="InterPro" id="IPR004370">
    <property type="entry name" value="4-OT-like_dom"/>
</dbReference>
<dbReference type="InterPro" id="IPR018191">
    <property type="entry name" value="4-OT"/>
</dbReference>
<evidence type="ECO:0000313" key="6">
    <source>
        <dbReference type="Proteomes" id="UP001596505"/>
    </source>
</evidence>
<keyword evidence="6" id="KW-1185">Reference proteome</keyword>
<keyword evidence="2 3" id="KW-0413">Isomerase</keyword>
<dbReference type="RefSeq" id="WP_380963800.1">
    <property type="nucleotide sequence ID" value="NZ_JBHTCO010000004.1"/>
</dbReference>
<comment type="caution">
    <text evidence="5">The sequence shown here is derived from an EMBL/GenBank/DDBJ whole genome shotgun (WGS) entry which is preliminary data.</text>
</comment>
<dbReference type="InterPro" id="IPR014347">
    <property type="entry name" value="Tautomerase/MIF_sf"/>
</dbReference>
<name>A0ABW2PUY3_9BACL</name>
<dbReference type="EC" id="5.3.2.-" evidence="3"/>
<dbReference type="GO" id="GO:0016853">
    <property type="term" value="F:isomerase activity"/>
    <property type="evidence" value="ECO:0007669"/>
    <property type="project" value="UniProtKB-KW"/>
</dbReference>
<sequence length="68" mass="7501">MPIAHIHILQGRSQEQKKQLICEVTSAISRSLDAKPESIRVLLHETAREHWATGGVTKAEEGSAGNER</sequence>
<dbReference type="Pfam" id="PF01361">
    <property type="entry name" value="Tautomerase"/>
    <property type="match status" value="1"/>
</dbReference>
<feature type="domain" description="4-oxalocrotonate tautomerase-like" evidence="4">
    <location>
        <begin position="2"/>
        <end position="58"/>
    </location>
</feature>